<reference evidence="2" key="1">
    <citation type="submission" date="2014-07" db="EMBL/GenBank/DDBJ databases">
        <authorList>
            <person name="Martin A.A"/>
            <person name="De Silva N."/>
        </authorList>
    </citation>
    <scope>NUCLEOTIDE SEQUENCE</scope>
</reference>
<dbReference type="Proteomes" id="UP000035680">
    <property type="component" value="Unassembled WGS sequence"/>
</dbReference>
<evidence type="ECO:0000313" key="2">
    <source>
        <dbReference type="Proteomes" id="UP000035680"/>
    </source>
</evidence>
<proteinExistence type="predicted"/>
<dbReference type="WBParaSite" id="SVE_1090800.1">
    <property type="protein sequence ID" value="SVE_1090800.1"/>
    <property type="gene ID" value="SVE_1090800"/>
</dbReference>
<reference evidence="3" key="2">
    <citation type="submission" date="2015-08" db="UniProtKB">
        <authorList>
            <consortium name="WormBaseParasite"/>
        </authorList>
    </citation>
    <scope>IDENTIFICATION</scope>
</reference>
<keyword evidence="1" id="KW-0472">Membrane</keyword>
<sequence length="145" mass="16503">MDWINEGLRDSQRFLMDCFQIIDKDQSVTTSILQVLKVTSPSFSCVLTLYGTTTLLIVPEKVNETLVESTNVIINSIIPPILTIMVSLLVHGFYLINNVAVKSQTTNCFLRESELNNNLMIKFTFNETRGIMEPKKDIHNLKHGR</sequence>
<organism evidence="2 3">
    <name type="scientific">Strongyloides venezuelensis</name>
    <name type="common">Threadworm</name>
    <dbReference type="NCBI Taxonomy" id="75913"/>
    <lineage>
        <taxon>Eukaryota</taxon>
        <taxon>Metazoa</taxon>
        <taxon>Ecdysozoa</taxon>
        <taxon>Nematoda</taxon>
        <taxon>Chromadorea</taxon>
        <taxon>Rhabditida</taxon>
        <taxon>Tylenchina</taxon>
        <taxon>Panagrolaimomorpha</taxon>
        <taxon>Strongyloidoidea</taxon>
        <taxon>Strongyloididae</taxon>
        <taxon>Strongyloides</taxon>
    </lineage>
</organism>
<name>A0A0K0FP56_STRVS</name>
<protein>
    <submittedName>
        <fullName evidence="3">Uncharacterized protein</fullName>
    </submittedName>
</protein>
<dbReference type="AlphaFoldDB" id="A0A0K0FP56"/>
<feature type="transmembrane region" description="Helical" evidence="1">
    <location>
        <begin position="72"/>
        <end position="96"/>
    </location>
</feature>
<accession>A0A0K0FP56</accession>
<evidence type="ECO:0000313" key="3">
    <source>
        <dbReference type="WBParaSite" id="SVE_1090800.1"/>
    </source>
</evidence>
<evidence type="ECO:0000256" key="1">
    <source>
        <dbReference type="SAM" id="Phobius"/>
    </source>
</evidence>
<keyword evidence="2" id="KW-1185">Reference proteome</keyword>
<keyword evidence="1" id="KW-1133">Transmembrane helix</keyword>
<keyword evidence="1" id="KW-0812">Transmembrane</keyword>